<comment type="caution">
    <text evidence="1">The sequence shown here is derived from an EMBL/GenBank/DDBJ whole genome shotgun (WGS) entry which is preliminary data.</text>
</comment>
<sequence length="104" mass="11307">MMRRVFVKTPFTYRTRAARRPAAAAAPRSASLESCLNAAYSRALCLKPGVRSLTLSLRAHQCPAHSQLAPYSLLHSVEDEAAVERRALNGFAPPSPVSSSSQRL</sequence>
<evidence type="ECO:0000313" key="1">
    <source>
        <dbReference type="EMBL" id="KAK2870896.1"/>
    </source>
</evidence>
<organism evidence="1 2">
    <name type="scientific">Cirrhinus molitorella</name>
    <name type="common">mud carp</name>
    <dbReference type="NCBI Taxonomy" id="172907"/>
    <lineage>
        <taxon>Eukaryota</taxon>
        <taxon>Metazoa</taxon>
        <taxon>Chordata</taxon>
        <taxon>Craniata</taxon>
        <taxon>Vertebrata</taxon>
        <taxon>Euteleostomi</taxon>
        <taxon>Actinopterygii</taxon>
        <taxon>Neopterygii</taxon>
        <taxon>Teleostei</taxon>
        <taxon>Ostariophysi</taxon>
        <taxon>Cypriniformes</taxon>
        <taxon>Cyprinidae</taxon>
        <taxon>Labeoninae</taxon>
        <taxon>Labeonini</taxon>
        <taxon>Cirrhinus</taxon>
    </lineage>
</organism>
<keyword evidence="2" id="KW-1185">Reference proteome</keyword>
<dbReference type="Proteomes" id="UP001187343">
    <property type="component" value="Unassembled WGS sequence"/>
</dbReference>
<reference evidence="1" key="1">
    <citation type="submission" date="2023-08" db="EMBL/GenBank/DDBJ databases">
        <title>Chromosome-level Genome Assembly of mud carp (Cirrhinus molitorella).</title>
        <authorList>
            <person name="Liu H."/>
        </authorList>
    </citation>
    <scope>NUCLEOTIDE SEQUENCE</scope>
    <source>
        <strain evidence="1">Prfri</strain>
        <tissue evidence="1">Muscle</tissue>
    </source>
</reference>
<evidence type="ECO:0000313" key="2">
    <source>
        <dbReference type="Proteomes" id="UP001187343"/>
    </source>
</evidence>
<proteinExistence type="predicted"/>
<name>A0AA88NZW4_9TELE</name>
<dbReference type="EMBL" id="JAUYZG010000023">
    <property type="protein sequence ID" value="KAK2870896.1"/>
    <property type="molecule type" value="Genomic_DNA"/>
</dbReference>
<gene>
    <name evidence="1" type="ORF">Q8A67_023423</name>
</gene>
<accession>A0AA88NZW4</accession>
<protein>
    <submittedName>
        <fullName evidence="1">Uncharacterized protein</fullName>
    </submittedName>
</protein>
<dbReference type="AlphaFoldDB" id="A0AA88NZW4"/>